<feature type="region of interest" description="Disordered" evidence="2">
    <location>
        <begin position="229"/>
        <end position="248"/>
    </location>
</feature>
<dbReference type="AlphaFoldDB" id="A0AAN8JTY7"/>
<feature type="region of interest" description="Disordered" evidence="2">
    <location>
        <begin position="30"/>
        <end position="79"/>
    </location>
</feature>
<feature type="region of interest" description="Disordered" evidence="2">
    <location>
        <begin position="128"/>
        <end position="163"/>
    </location>
</feature>
<protein>
    <recommendedName>
        <fullName evidence="3">Centrosome and spindle pole-associated protein 1 C-terminal domain-containing protein</fullName>
    </recommendedName>
</protein>
<feature type="coiled-coil region" evidence="1">
    <location>
        <begin position="919"/>
        <end position="946"/>
    </location>
</feature>
<accession>A0AAN8JTY7</accession>
<feature type="region of interest" description="Disordered" evidence="2">
    <location>
        <begin position="1168"/>
        <end position="1193"/>
    </location>
</feature>
<dbReference type="InterPro" id="IPR026708">
    <property type="entry name" value="CSPP1"/>
</dbReference>
<dbReference type="Proteomes" id="UP001347796">
    <property type="component" value="Unassembled WGS sequence"/>
</dbReference>
<evidence type="ECO:0000259" key="3">
    <source>
        <dbReference type="Pfam" id="PF24578"/>
    </source>
</evidence>
<dbReference type="Pfam" id="PF24578">
    <property type="entry name" value="CSPP1_C"/>
    <property type="match status" value="1"/>
</dbReference>
<sequence>MGTPRTWREPSKEEILLDDKRENYRKKLEEERKNEYNEHLKKQTQNRYHDLPPKPGTPGGFLNKLGSHEKQRQKLQEERQKEYNRMQAEKLGLHDFEDHRILKTKDEEIFATLPGLNYHGSATQRAKAKERNEEYNDFKQVFDTPRMGRGEEPPGAPRKGWGTPTYEEMLEKKRNEEQRYRRLNDPDYSRPGLKAYNSEGALHRLEDEKRLKDIEKDISTKKSVLQNGILDDPGWLRSSHEAEHDRTYSRLLERLKNWNDETQEDDIEKEEPTKETPVNKKASKQDNHLPPHAPVYHDYPPKGIKDAPTYLPDANKHRFYASLPVGEQESQAELQRRKDAYKKELERQMQEAEAARRKNRVVEPPQAEVVKQQQPVQPRVVVIPNVQKQPEVIQAAAQQQYQLATGGDRLSPRAEMLLGRTRDLERLERRLKKIENQQHGISQLDLAELDFVSHRDPRKQMYQPSHETTIILEQGFDRLLDPPKAATIKPPISLAYQPSTYVTGGQNFDKFNSIDQVYHYYGAQNPLDIPVGAPAANYGVAPAVVPSGGVVVDNYRAMGGGGGGRGGGYVSPTMAYNDIRGVGEADPNDDTEAERKAKRAQAQIYQRELERQMEEKKYKKTLEKQEQERYERKLEEDIKNYNPYGRGGAGAPMKDAQGNTVADLRALQKGYSPRYDTGYVDPYISPRGVARAASPKDDLIKTPPAQTTALGEATHARGGHGIFGHPKTEAEKTQADRYKEELKRQIDRKKRDAEMEKEREKREEEKQSKIVEEQRRKMQEEYDEEKRRIMAKEEETRLRNAEIIKMQEDRKTDEERLKEELEKKKRDEARIDYERERLAREEKRGESPPVPAIKSNNPTDKSEKTDDNKNDKIQTKNDKNGKRYAARTDSPLIPTLRHRTNEVYFDTEPAPRNNSADVLNQLAHMRRQLQSERKRVENMLEETRNEPDVYDPRLVNRVAVPVQPTQQYQKADIFETALNRNAVQVRRAPTADHANPSVLQEFDHLKHKADTDSRKQFRRLYPVDPRTQEELESQQAALLRQQEHRLMGYGHSPSDTDTIGINSTSPQAMLHSNSAFIDVEGMDRNLFPDDFDDFPKRNDSARQRRRDRDQGRSDPEIPRNYNPMGSITSLDVDKISRKNEDRLQRLKELQDDVSLYDPDDVLNRFMEKQSHNRPPSNNTLQDDSWLLPGNKRI</sequence>
<feature type="region of interest" description="Disordered" evidence="2">
    <location>
        <begin position="179"/>
        <end position="201"/>
    </location>
</feature>
<evidence type="ECO:0000313" key="4">
    <source>
        <dbReference type="EMBL" id="KAK6179963.1"/>
    </source>
</evidence>
<feature type="compositionally biased region" description="Basic and acidic residues" evidence="2">
    <location>
        <begin position="1088"/>
        <end position="1117"/>
    </location>
</feature>
<keyword evidence="5" id="KW-1185">Reference proteome</keyword>
<gene>
    <name evidence="4" type="ORF">SNE40_012204</name>
</gene>
<evidence type="ECO:0000313" key="5">
    <source>
        <dbReference type="Proteomes" id="UP001347796"/>
    </source>
</evidence>
<feature type="coiled-coil region" evidence="1">
    <location>
        <begin position="331"/>
        <end position="362"/>
    </location>
</feature>
<evidence type="ECO:0000256" key="1">
    <source>
        <dbReference type="SAM" id="Coils"/>
    </source>
</evidence>
<proteinExistence type="predicted"/>
<dbReference type="EMBL" id="JAZGQO010000008">
    <property type="protein sequence ID" value="KAK6179963.1"/>
    <property type="molecule type" value="Genomic_DNA"/>
</dbReference>
<dbReference type="GO" id="GO:0032467">
    <property type="term" value="P:positive regulation of cytokinesis"/>
    <property type="evidence" value="ECO:0007669"/>
    <property type="project" value="InterPro"/>
</dbReference>
<comment type="caution">
    <text evidence="4">The sequence shown here is derived from an EMBL/GenBank/DDBJ whole genome shotgun (WGS) entry which is preliminary data.</text>
</comment>
<feature type="domain" description="Centrosome and spindle pole-associated protein 1 C-terminal" evidence="3">
    <location>
        <begin position="995"/>
        <end position="1046"/>
    </location>
</feature>
<feature type="coiled-coil region" evidence="1">
    <location>
        <begin position="417"/>
        <end position="444"/>
    </location>
</feature>
<dbReference type="InterPro" id="IPR058191">
    <property type="entry name" value="CSPP1_C"/>
</dbReference>
<feature type="compositionally biased region" description="Basic and acidic residues" evidence="2">
    <location>
        <begin position="238"/>
        <end position="248"/>
    </location>
</feature>
<feature type="coiled-coil region" evidence="1">
    <location>
        <begin position="588"/>
        <end position="626"/>
    </location>
</feature>
<feature type="compositionally biased region" description="Basic and acidic residues" evidence="2">
    <location>
        <begin position="128"/>
        <end position="137"/>
    </location>
</feature>
<feature type="region of interest" description="Disordered" evidence="2">
    <location>
        <begin position="257"/>
        <end position="311"/>
    </location>
</feature>
<evidence type="ECO:0000256" key="2">
    <source>
        <dbReference type="SAM" id="MobiDB-lite"/>
    </source>
</evidence>
<feature type="compositionally biased region" description="Basic and acidic residues" evidence="2">
    <location>
        <begin position="66"/>
        <end position="79"/>
    </location>
</feature>
<dbReference type="GO" id="GO:0005874">
    <property type="term" value="C:microtubule"/>
    <property type="evidence" value="ECO:0007669"/>
    <property type="project" value="InterPro"/>
</dbReference>
<dbReference type="GO" id="GO:0005813">
    <property type="term" value="C:centrosome"/>
    <property type="evidence" value="ECO:0007669"/>
    <property type="project" value="InterPro"/>
</dbReference>
<feature type="compositionally biased region" description="Basic and acidic residues" evidence="2">
    <location>
        <begin position="179"/>
        <end position="188"/>
    </location>
</feature>
<dbReference type="PANTHER" id="PTHR21616">
    <property type="entry name" value="CENTROSOME SPINDLE POLE ASSOCIATED PROTEIN"/>
    <property type="match status" value="1"/>
</dbReference>
<name>A0AAN8JTY7_PATCE</name>
<dbReference type="GO" id="GO:0000922">
    <property type="term" value="C:spindle pole"/>
    <property type="evidence" value="ECO:0007669"/>
    <property type="project" value="InterPro"/>
</dbReference>
<feature type="compositionally biased region" description="Polar residues" evidence="2">
    <location>
        <begin position="1172"/>
        <end position="1182"/>
    </location>
</feature>
<keyword evidence="1" id="KW-0175">Coiled coil</keyword>
<feature type="compositionally biased region" description="Basic and acidic residues" evidence="2">
    <location>
        <begin position="30"/>
        <end position="52"/>
    </location>
</feature>
<feature type="compositionally biased region" description="Basic and acidic residues" evidence="2">
    <location>
        <begin position="860"/>
        <end position="881"/>
    </location>
</feature>
<feature type="compositionally biased region" description="Basic and acidic residues" evidence="2">
    <location>
        <begin position="270"/>
        <end position="289"/>
    </location>
</feature>
<dbReference type="PANTHER" id="PTHR21616:SF2">
    <property type="entry name" value="CENTROSOME AND SPINDLE POLE-ASSOCIATED PROTEIN 1"/>
    <property type="match status" value="1"/>
</dbReference>
<feature type="region of interest" description="Disordered" evidence="2">
    <location>
        <begin position="1088"/>
        <end position="1133"/>
    </location>
</feature>
<feature type="compositionally biased region" description="Basic and acidic residues" evidence="2">
    <location>
        <begin position="726"/>
        <end position="846"/>
    </location>
</feature>
<reference evidence="4 5" key="1">
    <citation type="submission" date="2024-01" db="EMBL/GenBank/DDBJ databases">
        <title>The genome of the rayed Mediterranean limpet Patella caerulea (Linnaeus, 1758).</title>
        <authorList>
            <person name="Anh-Thu Weber A."/>
            <person name="Halstead-Nussloch G."/>
        </authorList>
    </citation>
    <scope>NUCLEOTIDE SEQUENCE [LARGE SCALE GENOMIC DNA]</scope>
    <source>
        <strain evidence="4">AATW-2023a</strain>
        <tissue evidence="4">Whole specimen</tissue>
    </source>
</reference>
<feature type="region of interest" description="Disordered" evidence="2">
    <location>
        <begin position="716"/>
        <end position="889"/>
    </location>
</feature>
<organism evidence="4 5">
    <name type="scientific">Patella caerulea</name>
    <name type="common">Rayed Mediterranean limpet</name>
    <dbReference type="NCBI Taxonomy" id="87958"/>
    <lineage>
        <taxon>Eukaryota</taxon>
        <taxon>Metazoa</taxon>
        <taxon>Spiralia</taxon>
        <taxon>Lophotrochozoa</taxon>
        <taxon>Mollusca</taxon>
        <taxon>Gastropoda</taxon>
        <taxon>Patellogastropoda</taxon>
        <taxon>Patelloidea</taxon>
        <taxon>Patellidae</taxon>
        <taxon>Patella</taxon>
    </lineage>
</organism>